<evidence type="ECO:0000313" key="6">
    <source>
        <dbReference type="Proteomes" id="UP001271780"/>
    </source>
</evidence>
<protein>
    <submittedName>
        <fullName evidence="5">TerB N-terminal domain-containing protein</fullName>
    </submittedName>
</protein>
<evidence type="ECO:0000256" key="1">
    <source>
        <dbReference type="SAM" id="MobiDB-lite"/>
    </source>
</evidence>
<dbReference type="Pfam" id="PF05099">
    <property type="entry name" value="TerB"/>
    <property type="match status" value="1"/>
</dbReference>
<dbReference type="Gene3D" id="1.10.3680.10">
    <property type="entry name" value="TerB-like"/>
    <property type="match status" value="1"/>
</dbReference>
<proteinExistence type="predicted"/>
<dbReference type="InterPro" id="IPR029024">
    <property type="entry name" value="TerB-like"/>
</dbReference>
<dbReference type="Pfam" id="PF13208">
    <property type="entry name" value="TerB_N"/>
    <property type="match status" value="1"/>
</dbReference>
<evidence type="ECO:0000259" key="3">
    <source>
        <dbReference type="Pfam" id="PF13208"/>
    </source>
</evidence>
<feature type="region of interest" description="Disordered" evidence="1">
    <location>
        <begin position="24"/>
        <end position="74"/>
    </location>
</feature>
<dbReference type="Pfam" id="PF15615">
    <property type="entry name" value="TerB_C"/>
    <property type="match status" value="1"/>
</dbReference>
<dbReference type="Proteomes" id="UP001271780">
    <property type="component" value="Unassembled WGS sequence"/>
</dbReference>
<organism evidence="5 6">
    <name type="scientific">Mesorhizobium dulcispinae</name>
    <dbReference type="NCBI Taxonomy" id="3072316"/>
    <lineage>
        <taxon>Bacteria</taxon>
        <taxon>Pseudomonadati</taxon>
        <taxon>Pseudomonadota</taxon>
        <taxon>Alphaproteobacteria</taxon>
        <taxon>Hyphomicrobiales</taxon>
        <taxon>Phyllobacteriaceae</taxon>
        <taxon>Mesorhizobium</taxon>
    </lineage>
</organism>
<sequence>MEWVLIGAALVAWLIYRGRKQSLAEEAPPRSHRPVQDWSAPTSERIASPQQPWQDPRSHPGRRFTDGSNQWERRPVTASMFAGDSGRQPKAPAKWIASGESVRVAGVSINSGMFYLGASFAGKSGAENCLVDPTCQVGSVRGDPEGKTLPYWPSYQSISPGARRTYLEWLAGGRNDPSIGIGYVFIFFYGLERRLFIDEARTEAPALAAEVRRLLALHGENYSFKGYASKFLDVADLMANPDISRPALSPDLRSGYEMPLSVRLHLGRKLGSKLPFDSTDALLWVLSLPDTQLRTPAARCFEELAELWHVRFASRYPDGLKVNSPRTKIKIEYRAASGGFGGRVDLSDSELGPLPDVAALSAPIDGLRDLLNACTDELAAYSRLLGKKPEAKGTVEAAFLLPKEILTSGSGTGAAALKRVDDLFGDHRIAGVKVTRLTQALGMEIPPRGKLGAGLCNQIGALMDKLDVGFEPDRRYGSRGLEADGYILLFKAKEGAPVDGESAAYAAARAMVEVAALAAVSDGKVEPSEFESIKADIRSFPGVGGVERGRLMAYASTLLRDPAAQQSAIKKLGNIGADARASVVRAALSAVLADGHAAPDEVKFLERLYKALGYPVEDLYSALHRGSVALDEPVAVAPETRTTGVPIPAQPPASSSGGVRIDHGRLERIKSETSAVSELLAGIFIEEEPTASPPQVREPVAAEGKFAGLDGAHATLLSLLAESGGLDRQAFEDEARKLRLLPDGAIETINEWGFDRFDEPLVDGDERVSVAEHLRDKLQQVRVEA</sequence>
<feature type="domain" description="TerB N-terminal" evidence="3">
    <location>
        <begin position="98"/>
        <end position="297"/>
    </location>
</feature>
<dbReference type="SUPFAM" id="SSF158682">
    <property type="entry name" value="TerB-like"/>
    <property type="match status" value="1"/>
</dbReference>
<feature type="region of interest" description="Disordered" evidence="1">
    <location>
        <begin position="641"/>
        <end position="660"/>
    </location>
</feature>
<dbReference type="CDD" id="cd07176">
    <property type="entry name" value="terB"/>
    <property type="match status" value="1"/>
</dbReference>
<feature type="domain" description="Co-chaperone DjlA N-terminal" evidence="2">
    <location>
        <begin position="510"/>
        <end position="619"/>
    </location>
</feature>
<feature type="domain" description="TerB-C" evidence="4">
    <location>
        <begin position="655"/>
        <end position="778"/>
    </location>
</feature>
<accession>A0ABU4X8E6</accession>
<dbReference type="InterPro" id="IPR007791">
    <property type="entry name" value="DjlA_N"/>
</dbReference>
<evidence type="ECO:0000259" key="4">
    <source>
        <dbReference type="Pfam" id="PF15615"/>
    </source>
</evidence>
<dbReference type="RefSeq" id="WP_320315239.1">
    <property type="nucleotide sequence ID" value="NZ_JAVIIX010000001.1"/>
</dbReference>
<evidence type="ECO:0000313" key="5">
    <source>
        <dbReference type="EMBL" id="MDX8471072.1"/>
    </source>
</evidence>
<dbReference type="EMBL" id="JAVIIZ010000001">
    <property type="protein sequence ID" value="MDX8471072.1"/>
    <property type="molecule type" value="Genomic_DNA"/>
</dbReference>
<comment type="caution">
    <text evidence="5">The sequence shown here is derived from an EMBL/GenBank/DDBJ whole genome shotgun (WGS) entry which is preliminary data.</text>
</comment>
<reference evidence="5 6" key="1">
    <citation type="submission" date="2023-08" db="EMBL/GenBank/DDBJ databases">
        <title>Implementing the SeqCode for naming new Mesorhizobium species isolated from Vachellia karroo root nodules.</title>
        <authorList>
            <person name="Van Lill M."/>
        </authorList>
    </citation>
    <scope>NUCLEOTIDE SEQUENCE [LARGE SCALE GENOMIC DNA]</scope>
    <source>
        <strain evidence="5 6">VK23A</strain>
    </source>
</reference>
<dbReference type="InterPro" id="IPR028932">
    <property type="entry name" value="TerB-C"/>
</dbReference>
<gene>
    <name evidence="5" type="ORF">RFM27_03195</name>
</gene>
<dbReference type="InterPro" id="IPR025266">
    <property type="entry name" value="TerB_N"/>
</dbReference>
<name>A0ABU4X8E6_9HYPH</name>
<evidence type="ECO:0000259" key="2">
    <source>
        <dbReference type="Pfam" id="PF05099"/>
    </source>
</evidence>
<keyword evidence="6" id="KW-1185">Reference proteome</keyword>